<dbReference type="Gene3D" id="3.40.50.300">
    <property type="entry name" value="P-loop containing nucleotide triphosphate hydrolases"/>
    <property type="match status" value="1"/>
</dbReference>
<dbReference type="Pfam" id="PF00025">
    <property type="entry name" value="Arf"/>
    <property type="match status" value="1"/>
</dbReference>
<dbReference type="SMART" id="SM00177">
    <property type="entry name" value="ARF"/>
    <property type="match status" value="1"/>
</dbReference>
<dbReference type="SUPFAM" id="SSF52540">
    <property type="entry name" value="P-loop containing nucleoside triphosphate hydrolases"/>
    <property type="match status" value="1"/>
</dbReference>
<feature type="binding site" evidence="13">
    <location>
        <begin position="68"/>
        <end position="71"/>
    </location>
    <ligand>
        <name>GTP</name>
        <dbReference type="ChEBI" id="CHEBI:37565"/>
    </ligand>
</feature>
<keyword evidence="10 13" id="KW-0342">GTP-binding</keyword>
<dbReference type="GO" id="GO:0003925">
    <property type="term" value="F:G protein activity"/>
    <property type="evidence" value="ECO:0007669"/>
    <property type="project" value="UniProtKB-EC"/>
</dbReference>
<evidence type="ECO:0000256" key="12">
    <source>
        <dbReference type="ARBA" id="ARBA00048098"/>
    </source>
</evidence>
<evidence type="ECO:0000256" key="11">
    <source>
        <dbReference type="ARBA" id="ARBA00023288"/>
    </source>
</evidence>
<accession>A0A5N5SXR8</accession>
<dbReference type="OrthoDB" id="2011769at2759"/>
<comment type="subcellular location">
    <subcellularLocation>
        <location evidence="1">Golgi apparatus membrane</location>
        <topology evidence="1">Lipid-anchor</topology>
        <orientation evidence="1">Cytoplasmic side</orientation>
    </subcellularLocation>
</comment>
<feature type="non-terminal residue" evidence="14">
    <location>
        <position position="1"/>
    </location>
</feature>
<comment type="caution">
    <text evidence="14">The sequence shown here is derived from an EMBL/GenBank/DDBJ whole genome shotgun (WGS) entry which is preliminary data.</text>
</comment>
<dbReference type="GO" id="GO:0016192">
    <property type="term" value="P:vesicle-mediated transport"/>
    <property type="evidence" value="ECO:0007669"/>
    <property type="project" value="UniProtKB-KW"/>
</dbReference>
<name>A0A5N5SXR8_9CRUS</name>
<evidence type="ECO:0000256" key="13">
    <source>
        <dbReference type="PIRSR" id="PIRSR606689-1"/>
    </source>
</evidence>
<dbReference type="InterPro" id="IPR027417">
    <property type="entry name" value="P-loop_NTPase"/>
</dbReference>
<dbReference type="EC" id="3.6.5.2" evidence="3"/>
<dbReference type="GO" id="GO:0000139">
    <property type="term" value="C:Golgi membrane"/>
    <property type="evidence" value="ECO:0007669"/>
    <property type="project" value="UniProtKB-SubCell"/>
</dbReference>
<gene>
    <name evidence="14" type="ORF">Anas_06564</name>
</gene>
<evidence type="ECO:0000256" key="1">
    <source>
        <dbReference type="ARBA" id="ARBA00004444"/>
    </source>
</evidence>
<comment type="catalytic activity">
    <reaction evidence="12">
        <text>GTP + H2O = GDP + phosphate + H(+)</text>
        <dbReference type="Rhea" id="RHEA:19669"/>
        <dbReference type="ChEBI" id="CHEBI:15377"/>
        <dbReference type="ChEBI" id="CHEBI:15378"/>
        <dbReference type="ChEBI" id="CHEBI:37565"/>
        <dbReference type="ChEBI" id="CHEBI:43474"/>
        <dbReference type="ChEBI" id="CHEBI:58189"/>
        <dbReference type="EC" id="3.6.5.2"/>
    </reaction>
</comment>
<keyword evidence="15" id="KW-1185">Reference proteome</keyword>
<dbReference type="InterPro" id="IPR006689">
    <property type="entry name" value="Small_GTPase_ARF/SAR"/>
</dbReference>
<evidence type="ECO:0000256" key="9">
    <source>
        <dbReference type="ARBA" id="ARBA00023034"/>
    </source>
</evidence>
<keyword evidence="7" id="KW-0931">ER-Golgi transport</keyword>
<reference evidence="14 15" key="1">
    <citation type="journal article" date="2019" name="PLoS Biol.">
        <title>Sex chromosomes control vertical transmission of feminizing Wolbachia symbionts in an isopod.</title>
        <authorList>
            <person name="Becking T."/>
            <person name="Chebbi M.A."/>
            <person name="Giraud I."/>
            <person name="Moumen B."/>
            <person name="Laverre T."/>
            <person name="Caubet Y."/>
            <person name="Peccoud J."/>
            <person name="Gilbert C."/>
            <person name="Cordaux R."/>
        </authorList>
    </citation>
    <scope>NUCLEOTIDE SEQUENCE [LARGE SCALE GENOMIC DNA]</scope>
    <source>
        <strain evidence="14">ANa2</strain>
        <tissue evidence="14">Whole body excluding digestive tract and cuticle</tissue>
    </source>
</reference>
<dbReference type="GO" id="GO:0015031">
    <property type="term" value="P:protein transport"/>
    <property type="evidence" value="ECO:0007669"/>
    <property type="project" value="UniProtKB-KW"/>
</dbReference>
<evidence type="ECO:0000313" key="15">
    <source>
        <dbReference type="Proteomes" id="UP000326759"/>
    </source>
</evidence>
<evidence type="ECO:0000256" key="2">
    <source>
        <dbReference type="ARBA" id="ARBA00010290"/>
    </source>
</evidence>
<comment type="similarity">
    <text evidence="2">Belongs to the small GTPase superfamily. Arf family.</text>
</comment>
<evidence type="ECO:0000256" key="4">
    <source>
        <dbReference type="ARBA" id="ARBA00022448"/>
    </source>
</evidence>
<dbReference type="GO" id="GO:0005525">
    <property type="term" value="F:GTP binding"/>
    <property type="evidence" value="ECO:0007669"/>
    <property type="project" value="UniProtKB-KW"/>
</dbReference>
<evidence type="ECO:0000256" key="5">
    <source>
        <dbReference type="ARBA" id="ARBA00022707"/>
    </source>
</evidence>
<dbReference type="AlphaFoldDB" id="A0A5N5SXR8"/>
<organism evidence="14 15">
    <name type="scientific">Armadillidium nasatum</name>
    <dbReference type="NCBI Taxonomy" id="96803"/>
    <lineage>
        <taxon>Eukaryota</taxon>
        <taxon>Metazoa</taxon>
        <taxon>Ecdysozoa</taxon>
        <taxon>Arthropoda</taxon>
        <taxon>Crustacea</taxon>
        <taxon>Multicrustacea</taxon>
        <taxon>Malacostraca</taxon>
        <taxon>Eumalacostraca</taxon>
        <taxon>Peracarida</taxon>
        <taxon>Isopoda</taxon>
        <taxon>Oniscidea</taxon>
        <taxon>Crinocheta</taxon>
        <taxon>Armadillidiidae</taxon>
        <taxon>Armadillidium</taxon>
    </lineage>
</organism>
<keyword evidence="5" id="KW-0519">Myristate</keyword>
<dbReference type="CDD" id="cd00878">
    <property type="entry name" value="Arf_Arl"/>
    <property type="match status" value="1"/>
</dbReference>
<dbReference type="FunFam" id="3.40.50.300:FF:003500">
    <property type="entry name" value="ADP-ribosylation factor 1"/>
    <property type="match status" value="1"/>
</dbReference>
<dbReference type="InterPro" id="IPR024156">
    <property type="entry name" value="Small_GTPase_ARF"/>
</dbReference>
<keyword evidence="8" id="KW-0653">Protein transport</keyword>
<evidence type="ECO:0000256" key="6">
    <source>
        <dbReference type="ARBA" id="ARBA00022741"/>
    </source>
</evidence>
<dbReference type="PRINTS" id="PR00328">
    <property type="entry name" value="SAR1GTPBP"/>
</dbReference>
<evidence type="ECO:0000256" key="7">
    <source>
        <dbReference type="ARBA" id="ARBA00022892"/>
    </source>
</evidence>
<feature type="binding site" evidence="13">
    <location>
        <position position="12"/>
    </location>
    <ligand>
        <name>GTP</name>
        <dbReference type="ChEBI" id="CHEBI:37565"/>
    </ligand>
</feature>
<evidence type="ECO:0000313" key="14">
    <source>
        <dbReference type="EMBL" id="KAB7499013.1"/>
    </source>
</evidence>
<dbReference type="Proteomes" id="UP000326759">
    <property type="component" value="Unassembled WGS sequence"/>
</dbReference>
<protein>
    <recommendedName>
        <fullName evidence="3">small monomeric GTPase</fullName>
        <ecNumber evidence="3">3.6.5.2</ecNumber>
    </recommendedName>
</protein>
<evidence type="ECO:0000256" key="3">
    <source>
        <dbReference type="ARBA" id="ARBA00011984"/>
    </source>
</evidence>
<dbReference type="EMBL" id="SEYY01018769">
    <property type="protein sequence ID" value="KAB7499013.1"/>
    <property type="molecule type" value="Genomic_DNA"/>
</dbReference>
<evidence type="ECO:0000256" key="10">
    <source>
        <dbReference type="ARBA" id="ARBA00023134"/>
    </source>
</evidence>
<proteinExistence type="inferred from homology"/>
<dbReference type="PROSITE" id="PS51417">
    <property type="entry name" value="ARF"/>
    <property type="match status" value="1"/>
</dbReference>
<keyword evidence="9" id="KW-0333">Golgi apparatus</keyword>
<evidence type="ECO:0000256" key="8">
    <source>
        <dbReference type="ARBA" id="ARBA00022927"/>
    </source>
</evidence>
<keyword evidence="11" id="KW-0449">Lipoprotein</keyword>
<keyword evidence="6 13" id="KW-0547">Nucleotide-binding</keyword>
<sequence>KNTSLTSFDVGGHERIRRLYRLYFQNIQGIIFIIDSNDPSRFEEAKDELKDMLENPETHSCPLLVYANKQDLPEAVSPDVITEYFDLMSLGSRPWHVQPTCAIDLSGVEEGLDWLASKVKI</sequence>
<dbReference type="PANTHER" id="PTHR11711">
    <property type="entry name" value="ADP RIBOSYLATION FACTOR-RELATED"/>
    <property type="match status" value="1"/>
</dbReference>
<keyword evidence="4" id="KW-0813">Transport</keyword>